<feature type="compositionally biased region" description="Pro residues" evidence="1">
    <location>
        <begin position="791"/>
        <end position="802"/>
    </location>
</feature>
<sequence length="892" mass="97564">MVSAHDSDVASSLGRSSSIDAREGGLIRSESQRRSTARVGRKGGRSSNDLFVCFAPRATLNLVSATRPVVSPARDKGKDTGSARRTSRNLSASIFSSKAPSKKQGYEDAVEEPTSPKVTCIGQVRSKSKDDRKHKGSVVATPRKQGTSTRTEGKKESSCPSFARDFSCFKLPCDTYGSFPSLRGEKRGNGTVFAKSLVLMQEDDEKVVPMGRSTPDLQVQNLANDKSGVENSNTVSSIWNETQDYAEISSSHQQVPSTLGVGDADKKADSPSVQLVAEDNESIEDDDKFETEPPPANALLLMRRNMDRLRVAVPTPCTNITLKRSTSAPAHCRRQSEDGDDNGRSMPSACTENLSTGEKDSLSVFISPEDLPKSRIQSKATLQRCKSVSHSFPGNSSEIPMELRLLSTTQQEMRVIGQSSCEDGITEEQTGGVPPFNHSLSRRRSDSEALKVSLDIVPETWMWEAHTADKQASGKRSDNLRKADTQDSERPDNVKTAETKYSGGRGAEWLDEELEAALWKSCQVVNSIRASRSSCTSNGVSDQTMQGLLAHAGDSGAYQPLDAEVEARLWSCCNSVASRRSLSLQSVLENARHDPAKRPIETIPQIQIQCEKAEEYTNEEDGTALVQRSEPCDSSKLWRSFSAGNMGMGTDHLLEYNTSLFRSMSVGAGKQYSEQPEKPTISVRASVTQIDEERMVHGQVSTAFIVEEPASFCAVDDDIHPLDDVIHSSVTEVRNAVSADMDQSLRHHRENNCPETIKNDESDEAKNVSEEENIDAEDISAPSPSSVLDRPAPPPSPAPATPPETVLFVHCDLGAFTISLDTPPKRDTTSPDDRQQQQKAMWEAISQINIHDVQRTYTRLLKAASGKERASLSSATFRLPRCKSEPVRLASY</sequence>
<feature type="compositionally biased region" description="Basic residues" evidence="1">
    <location>
        <begin position="35"/>
        <end position="44"/>
    </location>
</feature>
<feature type="compositionally biased region" description="Polar residues" evidence="1">
    <location>
        <begin position="88"/>
        <end position="99"/>
    </location>
</feature>
<feature type="compositionally biased region" description="Basic and acidic residues" evidence="1">
    <location>
        <begin position="475"/>
        <end position="498"/>
    </location>
</feature>
<dbReference type="EMBL" id="CM035409">
    <property type="protein sequence ID" value="KAH7438213.1"/>
    <property type="molecule type" value="Genomic_DNA"/>
</dbReference>
<feature type="compositionally biased region" description="Polar residues" evidence="1">
    <location>
        <begin position="9"/>
        <end position="19"/>
    </location>
</feature>
<protein>
    <submittedName>
        <fullName evidence="2">Uncharacterized protein</fullName>
    </submittedName>
</protein>
<feature type="region of interest" description="Disordered" evidence="1">
    <location>
        <begin position="468"/>
        <end position="499"/>
    </location>
</feature>
<dbReference type="AlphaFoldDB" id="A0A8T2UWW6"/>
<dbReference type="PANTHER" id="PTHR33448">
    <property type="entry name" value="CHLOROPLAST PROTEIN HCF243-RELATED"/>
    <property type="match status" value="1"/>
</dbReference>
<organism evidence="2 3">
    <name type="scientific">Ceratopteris richardii</name>
    <name type="common">Triangle waterfern</name>
    <dbReference type="NCBI Taxonomy" id="49495"/>
    <lineage>
        <taxon>Eukaryota</taxon>
        <taxon>Viridiplantae</taxon>
        <taxon>Streptophyta</taxon>
        <taxon>Embryophyta</taxon>
        <taxon>Tracheophyta</taxon>
        <taxon>Polypodiopsida</taxon>
        <taxon>Polypodiidae</taxon>
        <taxon>Polypodiales</taxon>
        <taxon>Pteridineae</taxon>
        <taxon>Pteridaceae</taxon>
        <taxon>Parkerioideae</taxon>
        <taxon>Ceratopteris</taxon>
    </lineage>
</organism>
<name>A0A8T2UWW6_CERRI</name>
<evidence type="ECO:0000256" key="1">
    <source>
        <dbReference type="SAM" id="MobiDB-lite"/>
    </source>
</evidence>
<gene>
    <name evidence="2" type="ORF">KP509_04G006100</name>
</gene>
<feature type="region of interest" description="Disordered" evidence="1">
    <location>
        <begin position="1"/>
        <end position="48"/>
    </location>
</feature>
<evidence type="ECO:0000313" key="2">
    <source>
        <dbReference type="EMBL" id="KAH7438213.1"/>
    </source>
</evidence>
<feature type="compositionally biased region" description="Basic and acidic residues" evidence="1">
    <location>
        <begin position="20"/>
        <end position="33"/>
    </location>
</feature>
<evidence type="ECO:0000313" key="3">
    <source>
        <dbReference type="Proteomes" id="UP000825935"/>
    </source>
</evidence>
<feature type="region of interest" description="Disordered" evidence="1">
    <location>
        <begin position="324"/>
        <end position="355"/>
    </location>
</feature>
<proteinExistence type="predicted"/>
<keyword evidence="3" id="KW-1185">Reference proteome</keyword>
<accession>A0A8T2UWW6</accession>
<feature type="compositionally biased region" description="Basic and acidic residues" evidence="1">
    <location>
        <begin position="73"/>
        <end position="82"/>
    </location>
</feature>
<reference evidence="2" key="1">
    <citation type="submission" date="2021-08" db="EMBL/GenBank/DDBJ databases">
        <title>WGS assembly of Ceratopteris richardii.</title>
        <authorList>
            <person name="Marchant D.B."/>
            <person name="Chen G."/>
            <person name="Jenkins J."/>
            <person name="Shu S."/>
            <person name="Leebens-Mack J."/>
            <person name="Grimwood J."/>
            <person name="Schmutz J."/>
            <person name="Soltis P."/>
            <person name="Soltis D."/>
            <person name="Chen Z.-H."/>
        </authorList>
    </citation>
    <scope>NUCLEOTIDE SEQUENCE</scope>
    <source>
        <strain evidence="2">Whitten #5841</strain>
        <tissue evidence="2">Leaf</tissue>
    </source>
</reference>
<feature type="region of interest" description="Disordered" evidence="1">
    <location>
        <begin position="70"/>
        <end position="160"/>
    </location>
</feature>
<feature type="compositionally biased region" description="Basic and acidic residues" evidence="1">
    <location>
        <begin position="757"/>
        <end position="769"/>
    </location>
</feature>
<feature type="compositionally biased region" description="Basic and acidic residues" evidence="1">
    <location>
        <begin position="334"/>
        <end position="343"/>
    </location>
</feature>
<comment type="caution">
    <text evidence="2">The sequence shown here is derived from an EMBL/GenBank/DDBJ whole genome shotgun (WGS) entry which is preliminary data.</text>
</comment>
<feature type="region of interest" description="Disordered" evidence="1">
    <location>
        <begin position="739"/>
        <end position="804"/>
    </location>
</feature>
<feature type="compositionally biased region" description="Polar residues" evidence="1">
    <location>
        <begin position="248"/>
        <end position="257"/>
    </location>
</feature>
<feature type="region of interest" description="Disordered" evidence="1">
    <location>
        <begin position="248"/>
        <end position="293"/>
    </location>
</feature>
<feature type="compositionally biased region" description="Acidic residues" evidence="1">
    <location>
        <begin position="278"/>
        <end position="289"/>
    </location>
</feature>
<dbReference type="Proteomes" id="UP000825935">
    <property type="component" value="Chromosome 4"/>
</dbReference>
<dbReference type="PANTHER" id="PTHR33448:SF4">
    <property type="entry name" value="CHLOROPLAST PROTEIN HCF243"/>
    <property type="match status" value="1"/>
</dbReference>
<dbReference type="OrthoDB" id="1919674at2759"/>